<keyword evidence="1" id="KW-0812">Transmembrane</keyword>
<accession>A0ABW3MI92</accession>
<reference evidence="3" key="1">
    <citation type="journal article" date="2019" name="Int. J. Syst. Evol. Microbiol.">
        <title>The Global Catalogue of Microorganisms (GCM) 10K type strain sequencing project: providing services to taxonomists for standard genome sequencing and annotation.</title>
        <authorList>
            <consortium name="The Broad Institute Genomics Platform"/>
            <consortium name="The Broad Institute Genome Sequencing Center for Infectious Disease"/>
            <person name="Wu L."/>
            <person name="Ma J."/>
        </authorList>
    </citation>
    <scope>NUCLEOTIDE SEQUENCE [LARGE SCALE GENOMIC DNA]</scope>
    <source>
        <strain evidence="3">JCM 31486</strain>
    </source>
</reference>
<dbReference type="Proteomes" id="UP001597045">
    <property type="component" value="Unassembled WGS sequence"/>
</dbReference>
<protein>
    <recommendedName>
        <fullName evidence="4">EamA domain-containing protein</fullName>
    </recommendedName>
</protein>
<feature type="transmembrane region" description="Helical" evidence="1">
    <location>
        <begin position="9"/>
        <end position="27"/>
    </location>
</feature>
<proteinExistence type="predicted"/>
<evidence type="ECO:0000313" key="3">
    <source>
        <dbReference type="Proteomes" id="UP001597045"/>
    </source>
</evidence>
<feature type="non-terminal residue" evidence="2">
    <location>
        <position position="110"/>
    </location>
</feature>
<keyword evidence="3" id="KW-1185">Reference proteome</keyword>
<evidence type="ECO:0000256" key="1">
    <source>
        <dbReference type="SAM" id="Phobius"/>
    </source>
</evidence>
<gene>
    <name evidence="2" type="ORF">ACFQ1S_28220</name>
</gene>
<sequence>MRKLGEHPWLVDLTLLLVAVVWGSSYLTTKDVVTPATVIAVLALRFAISVPAMALFSLSGLRRTNSAEVWIGGLLGLTITLLFAGTMITPQSTAHSTALEQVAQLKTSSK</sequence>
<keyword evidence="1" id="KW-1133">Transmembrane helix</keyword>
<feature type="transmembrane region" description="Helical" evidence="1">
    <location>
        <begin position="33"/>
        <end position="57"/>
    </location>
</feature>
<dbReference type="EMBL" id="JBHTIS010002004">
    <property type="protein sequence ID" value="MFD1049145.1"/>
    <property type="molecule type" value="Genomic_DNA"/>
</dbReference>
<keyword evidence="1" id="KW-0472">Membrane</keyword>
<comment type="caution">
    <text evidence="2">The sequence shown here is derived from an EMBL/GenBank/DDBJ whole genome shotgun (WGS) entry which is preliminary data.</text>
</comment>
<evidence type="ECO:0000313" key="2">
    <source>
        <dbReference type="EMBL" id="MFD1049145.1"/>
    </source>
</evidence>
<evidence type="ECO:0008006" key="4">
    <source>
        <dbReference type="Google" id="ProtNLM"/>
    </source>
</evidence>
<feature type="transmembrane region" description="Helical" evidence="1">
    <location>
        <begin position="69"/>
        <end position="88"/>
    </location>
</feature>
<name>A0ABW3MI92_9PSEU</name>
<organism evidence="2 3">
    <name type="scientific">Kibdelosporangium lantanae</name>
    <dbReference type="NCBI Taxonomy" id="1497396"/>
    <lineage>
        <taxon>Bacteria</taxon>
        <taxon>Bacillati</taxon>
        <taxon>Actinomycetota</taxon>
        <taxon>Actinomycetes</taxon>
        <taxon>Pseudonocardiales</taxon>
        <taxon>Pseudonocardiaceae</taxon>
        <taxon>Kibdelosporangium</taxon>
    </lineage>
</organism>